<dbReference type="PANTHER" id="PTHR33217">
    <property type="entry name" value="TRANSPOSASE FOR INSERTION SEQUENCE ELEMENT IS1081"/>
    <property type="match status" value="1"/>
</dbReference>
<dbReference type="PANTHER" id="PTHR33217:SF8">
    <property type="entry name" value="MUTATOR FAMILY TRANSPOSASE"/>
    <property type="match status" value="1"/>
</dbReference>
<evidence type="ECO:0000256" key="5">
    <source>
        <dbReference type="ARBA" id="ARBA00023172"/>
    </source>
</evidence>
<dbReference type="InterPro" id="IPR001207">
    <property type="entry name" value="Transposase_mutator"/>
</dbReference>
<proteinExistence type="inferred from homology"/>
<evidence type="ECO:0000256" key="3">
    <source>
        <dbReference type="ARBA" id="ARBA00022578"/>
    </source>
</evidence>
<evidence type="ECO:0000256" key="6">
    <source>
        <dbReference type="RuleBase" id="RU365089"/>
    </source>
</evidence>
<dbReference type="EMBL" id="JAXCEH010000042">
    <property type="protein sequence ID" value="MFA1559144.1"/>
    <property type="molecule type" value="Genomic_DNA"/>
</dbReference>
<comment type="caution">
    <text evidence="8">The sequence shown here is derived from an EMBL/GenBank/DDBJ whole genome shotgun (WGS) entry which is preliminary data.</text>
</comment>
<keyword evidence="9" id="KW-1185">Reference proteome</keyword>
<evidence type="ECO:0000256" key="1">
    <source>
        <dbReference type="ARBA" id="ARBA00002190"/>
    </source>
</evidence>
<keyword evidence="4 6" id="KW-0238">DNA-binding</keyword>
<evidence type="ECO:0000256" key="4">
    <source>
        <dbReference type="ARBA" id="ARBA00023125"/>
    </source>
</evidence>
<organism evidence="8 9">
    <name type="scientific">Actinomadura chokoriensis</name>
    <dbReference type="NCBI Taxonomy" id="454156"/>
    <lineage>
        <taxon>Bacteria</taxon>
        <taxon>Bacillati</taxon>
        <taxon>Actinomycetota</taxon>
        <taxon>Actinomycetes</taxon>
        <taxon>Streptosporangiales</taxon>
        <taxon>Thermomonosporaceae</taxon>
        <taxon>Actinomadura</taxon>
    </lineage>
</organism>
<evidence type="ECO:0000313" key="9">
    <source>
        <dbReference type="Proteomes" id="UP001569904"/>
    </source>
</evidence>
<evidence type="ECO:0000256" key="7">
    <source>
        <dbReference type="SAM" id="MobiDB-lite"/>
    </source>
</evidence>
<reference evidence="8 9" key="1">
    <citation type="submission" date="2023-11" db="EMBL/GenBank/DDBJ databases">
        <title>Actinomadura monticuli sp. nov., isolated from volcanic ash.</title>
        <authorList>
            <person name="Lee S.D."/>
            <person name="Yang H."/>
            <person name="Kim I.S."/>
        </authorList>
    </citation>
    <scope>NUCLEOTIDE SEQUENCE [LARGE SCALE GENOMIC DNA]</scope>
    <source>
        <strain evidence="8 9">DSM 45346</strain>
    </source>
</reference>
<sequence length="310" mass="33149">MTKDNDETVGGLDVQLAAELIEKAKAEGVSLVGPDGLLAGITKTVLQAALEAEMAEHLGYDKGERPAGPTGNHRNGSSAKTVSTEVGPVRIEVPRDRAGEFTPQIVPKHARRVEGFDEAIVSLYAKGLTTGEIRAHLAEIYQVEVSRDLISRVTDKVVAEMEAWRARPLDSVYPVVLIDALYVKIREGNVANRPVYVAVGINCHGERDVLGMWVGTGGEGAKHWMTVLAELRNRGVQDVCVACCDGLKGLPEAIEEIWPQATVQQCVVHRGCQESTCWFSGAGMLWWCVGGGEQVGGRGVAVIGGGDGEV</sequence>
<gene>
    <name evidence="8" type="ORF">SM436_36085</name>
</gene>
<protein>
    <recommendedName>
        <fullName evidence="6">Mutator family transposase</fullName>
    </recommendedName>
</protein>
<feature type="compositionally biased region" description="Polar residues" evidence="7">
    <location>
        <begin position="72"/>
        <end position="84"/>
    </location>
</feature>
<keyword evidence="6" id="KW-0814">Transposable element</keyword>
<evidence type="ECO:0000256" key="2">
    <source>
        <dbReference type="ARBA" id="ARBA00010961"/>
    </source>
</evidence>
<accession>A0ABV4R9Q3</accession>
<feature type="region of interest" description="Disordered" evidence="7">
    <location>
        <begin position="60"/>
        <end position="84"/>
    </location>
</feature>
<keyword evidence="5 6" id="KW-0233">DNA recombination</keyword>
<feature type="non-terminal residue" evidence="8">
    <location>
        <position position="310"/>
    </location>
</feature>
<name>A0ABV4R9Q3_9ACTN</name>
<comment type="similarity">
    <text evidence="2 6">Belongs to the transposase mutator family.</text>
</comment>
<evidence type="ECO:0000313" key="8">
    <source>
        <dbReference type="EMBL" id="MFA1559144.1"/>
    </source>
</evidence>
<dbReference type="NCBIfam" id="NF033543">
    <property type="entry name" value="transpos_IS256"/>
    <property type="match status" value="1"/>
</dbReference>
<keyword evidence="3 6" id="KW-0815">Transposition</keyword>
<dbReference type="Proteomes" id="UP001569904">
    <property type="component" value="Unassembled WGS sequence"/>
</dbReference>
<comment type="function">
    <text evidence="1 6">Required for the transposition of the insertion element.</text>
</comment>
<dbReference type="Pfam" id="PF00872">
    <property type="entry name" value="Transposase_mut"/>
    <property type="match status" value="1"/>
</dbReference>